<dbReference type="Proteomes" id="UP000661112">
    <property type="component" value="Unassembled WGS sequence"/>
</dbReference>
<accession>A0ABR8D7W6</accession>
<name>A0ABR8D7W6_9NOST</name>
<organism evidence="1 2">
    <name type="scientific">Anabaena azotica FACHB-119</name>
    <dbReference type="NCBI Taxonomy" id="947527"/>
    <lineage>
        <taxon>Bacteria</taxon>
        <taxon>Bacillati</taxon>
        <taxon>Cyanobacteriota</taxon>
        <taxon>Cyanophyceae</taxon>
        <taxon>Nostocales</taxon>
        <taxon>Nostocaceae</taxon>
        <taxon>Anabaena</taxon>
        <taxon>Anabaena azotica</taxon>
    </lineage>
</organism>
<comment type="caution">
    <text evidence="1">The sequence shown here is derived from an EMBL/GenBank/DDBJ whole genome shotgun (WGS) entry which is preliminary data.</text>
</comment>
<evidence type="ECO:0000313" key="1">
    <source>
        <dbReference type="EMBL" id="MBD2503249.1"/>
    </source>
</evidence>
<sequence length="73" mass="8393">MNGELIKLIYEIELQPGEKLNLPESIVDSISNGRWVITIEQKAEKIENIRSHDAFLKGYAPEDEGLYDDYPSR</sequence>
<proteinExistence type="predicted"/>
<reference evidence="1 2" key="1">
    <citation type="journal article" date="2020" name="ISME J.">
        <title>Comparative genomics reveals insights into cyanobacterial evolution and habitat adaptation.</title>
        <authorList>
            <person name="Chen M.Y."/>
            <person name="Teng W.K."/>
            <person name="Zhao L."/>
            <person name="Hu C.X."/>
            <person name="Zhou Y.K."/>
            <person name="Han B.P."/>
            <person name="Song L.R."/>
            <person name="Shu W.S."/>
        </authorList>
    </citation>
    <scope>NUCLEOTIDE SEQUENCE [LARGE SCALE GENOMIC DNA]</scope>
    <source>
        <strain evidence="1 2">FACHB-119</strain>
    </source>
</reference>
<protein>
    <submittedName>
        <fullName evidence="1">Uncharacterized protein</fullName>
    </submittedName>
</protein>
<dbReference type="EMBL" id="JACJSG010000032">
    <property type="protein sequence ID" value="MBD2503249.1"/>
    <property type="molecule type" value="Genomic_DNA"/>
</dbReference>
<gene>
    <name evidence="1" type="ORF">H6G83_22025</name>
</gene>
<keyword evidence="2" id="KW-1185">Reference proteome</keyword>
<dbReference type="RefSeq" id="WP_190476111.1">
    <property type="nucleotide sequence ID" value="NZ_JACJSG010000032.1"/>
</dbReference>
<evidence type="ECO:0000313" key="2">
    <source>
        <dbReference type="Proteomes" id="UP000661112"/>
    </source>
</evidence>